<dbReference type="CDD" id="cd08659">
    <property type="entry name" value="M20_ArgE_DapE-like"/>
    <property type="match status" value="1"/>
</dbReference>
<evidence type="ECO:0000313" key="7">
    <source>
        <dbReference type="EMBL" id="TWH22051.1"/>
    </source>
</evidence>
<dbReference type="EMBL" id="VLJV01000001">
    <property type="protein sequence ID" value="TWH22051.1"/>
    <property type="molecule type" value="Genomic_DNA"/>
</dbReference>
<evidence type="ECO:0000313" key="8">
    <source>
        <dbReference type="Proteomes" id="UP000317303"/>
    </source>
</evidence>
<comment type="caution">
    <text evidence="7">The sequence shown here is derived from an EMBL/GenBank/DDBJ whole genome shotgun (WGS) entry which is preliminary data.</text>
</comment>
<protein>
    <submittedName>
        <fullName evidence="7">Succinyl-diaminopimelate desuccinylase</fullName>
    </submittedName>
</protein>
<comment type="cofactor">
    <cofactor evidence="1">
        <name>Zn(2+)</name>
        <dbReference type="ChEBI" id="CHEBI:29105"/>
    </cofactor>
</comment>
<dbReference type="InterPro" id="IPR050072">
    <property type="entry name" value="Peptidase_M20A"/>
</dbReference>
<sequence length="389" mass="40011">MPSPTRSLDVLTLTRDLVAVNTIDAGENAALDVVAPLLSEAGFTVEVAEHEPGRGTLVAEWNTGHDTPPLCLSGHVDTVPLGEADWSHDPFHADPDGDRLYGRGTTDMKGGVAAIVCAAIGVATAAHAPRAGLRLVLTAAEETGSHGARGALDVLDGRPSGPLLIAEPTDNAVFHGHKGALWLAARATGVTAHGSMPHLGENAVYKLARAVRAFEEFTFSAQEHPAMGGPTLNVGTIRGGLNTNSVPDSAVATVDIRTVPGQDHATLTEMLRARVGDDAALEALIDLPAVWTDPADEWAASVAAIATDVTGGPQGGGVQDGGVQGGAPRAATYFTDASVLTPALGGVPTVVCGPGRPELAHVTDEWVSIARLRESEEIIRRVAAAWCGV</sequence>
<dbReference type="InterPro" id="IPR002933">
    <property type="entry name" value="Peptidase_M20"/>
</dbReference>
<dbReference type="Gene3D" id="3.30.70.360">
    <property type="match status" value="1"/>
</dbReference>
<dbReference type="Pfam" id="PF01546">
    <property type="entry name" value="Peptidase_M20"/>
    <property type="match status" value="1"/>
</dbReference>
<comment type="similarity">
    <text evidence="2">Belongs to the peptidase M20A family.</text>
</comment>
<keyword evidence="8" id="KW-1185">Reference proteome</keyword>
<reference evidence="7 8" key="1">
    <citation type="submission" date="2019-07" db="EMBL/GenBank/DDBJ databases">
        <title>R&amp;d 2014.</title>
        <authorList>
            <person name="Klenk H.-P."/>
        </authorList>
    </citation>
    <scope>NUCLEOTIDE SEQUENCE [LARGE SCALE GENOMIC DNA]</scope>
    <source>
        <strain evidence="7 8">DSM 43194</strain>
    </source>
</reference>
<dbReference type="GO" id="GO:0046872">
    <property type="term" value="F:metal ion binding"/>
    <property type="evidence" value="ECO:0007669"/>
    <property type="project" value="UniProtKB-KW"/>
</dbReference>
<dbReference type="Pfam" id="PF07687">
    <property type="entry name" value="M20_dimer"/>
    <property type="match status" value="1"/>
</dbReference>
<dbReference type="PANTHER" id="PTHR43808">
    <property type="entry name" value="ACETYLORNITHINE DEACETYLASE"/>
    <property type="match status" value="1"/>
</dbReference>
<dbReference type="OrthoDB" id="7055905at2"/>
<evidence type="ECO:0000259" key="6">
    <source>
        <dbReference type="Pfam" id="PF07687"/>
    </source>
</evidence>
<dbReference type="PANTHER" id="PTHR43808:SF8">
    <property type="entry name" value="PEPTIDASE M20 DIMERISATION DOMAIN-CONTAINING PROTEIN"/>
    <property type="match status" value="1"/>
</dbReference>
<proteinExistence type="inferred from homology"/>
<dbReference type="AlphaFoldDB" id="A0A660CLH0"/>
<evidence type="ECO:0000256" key="1">
    <source>
        <dbReference type="ARBA" id="ARBA00001947"/>
    </source>
</evidence>
<dbReference type="InterPro" id="IPR011650">
    <property type="entry name" value="Peptidase_M20_dimer"/>
</dbReference>
<dbReference type="RefSeq" id="WP_030533844.1">
    <property type="nucleotide sequence ID" value="NZ_JOIJ01000018.1"/>
</dbReference>
<evidence type="ECO:0000256" key="3">
    <source>
        <dbReference type="ARBA" id="ARBA00022723"/>
    </source>
</evidence>
<dbReference type="InterPro" id="IPR036264">
    <property type="entry name" value="Bact_exopeptidase_dim_dom"/>
</dbReference>
<organism evidence="7 8">
    <name type="scientific">Prauserella rugosa</name>
    <dbReference type="NCBI Taxonomy" id="43354"/>
    <lineage>
        <taxon>Bacteria</taxon>
        <taxon>Bacillati</taxon>
        <taxon>Actinomycetota</taxon>
        <taxon>Actinomycetes</taxon>
        <taxon>Pseudonocardiales</taxon>
        <taxon>Pseudonocardiaceae</taxon>
        <taxon>Prauserella</taxon>
    </lineage>
</organism>
<evidence type="ECO:0000256" key="4">
    <source>
        <dbReference type="ARBA" id="ARBA00022801"/>
    </source>
</evidence>
<dbReference type="Proteomes" id="UP000317303">
    <property type="component" value="Unassembled WGS sequence"/>
</dbReference>
<accession>A0A660CLH0</accession>
<gene>
    <name evidence="7" type="ORF">JD82_03924</name>
</gene>
<keyword evidence="5" id="KW-0862">Zinc</keyword>
<dbReference type="SUPFAM" id="SSF55031">
    <property type="entry name" value="Bacterial exopeptidase dimerisation domain"/>
    <property type="match status" value="1"/>
</dbReference>
<keyword evidence="4" id="KW-0378">Hydrolase</keyword>
<evidence type="ECO:0000256" key="5">
    <source>
        <dbReference type="ARBA" id="ARBA00022833"/>
    </source>
</evidence>
<dbReference type="GO" id="GO:0016787">
    <property type="term" value="F:hydrolase activity"/>
    <property type="evidence" value="ECO:0007669"/>
    <property type="project" value="UniProtKB-KW"/>
</dbReference>
<feature type="domain" description="Peptidase M20 dimerisation" evidence="6">
    <location>
        <begin position="176"/>
        <end position="278"/>
    </location>
</feature>
<keyword evidence="3" id="KW-0479">Metal-binding</keyword>
<dbReference type="Gene3D" id="3.40.630.10">
    <property type="entry name" value="Zn peptidases"/>
    <property type="match status" value="1"/>
</dbReference>
<name>A0A660CLH0_9PSEU</name>
<evidence type="ECO:0000256" key="2">
    <source>
        <dbReference type="ARBA" id="ARBA00006247"/>
    </source>
</evidence>
<dbReference type="SUPFAM" id="SSF53187">
    <property type="entry name" value="Zn-dependent exopeptidases"/>
    <property type="match status" value="1"/>
</dbReference>